<dbReference type="Proteomes" id="UP000184330">
    <property type="component" value="Unassembled WGS sequence"/>
</dbReference>
<evidence type="ECO:0000313" key="3">
    <source>
        <dbReference type="EMBL" id="CZR66369.1"/>
    </source>
</evidence>
<dbReference type="EMBL" id="FJOG01000036">
    <property type="protein sequence ID" value="CZR66369.1"/>
    <property type="molecule type" value="Genomic_DNA"/>
</dbReference>
<organism evidence="3 4">
    <name type="scientific">Phialocephala subalpina</name>
    <dbReference type="NCBI Taxonomy" id="576137"/>
    <lineage>
        <taxon>Eukaryota</taxon>
        <taxon>Fungi</taxon>
        <taxon>Dikarya</taxon>
        <taxon>Ascomycota</taxon>
        <taxon>Pezizomycotina</taxon>
        <taxon>Leotiomycetes</taxon>
        <taxon>Helotiales</taxon>
        <taxon>Mollisiaceae</taxon>
        <taxon>Phialocephala</taxon>
        <taxon>Phialocephala fortinii species complex</taxon>
    </lineage>
</organism>
<name>A0A1L7XMV5_9HELO</name>
<gene>
    <name evidence="3" type="ORF">PAC_16270</name>
</gene>
<accession>A0A1L7XMV5</accession>
<keyword evidence="4" id="KW-1185">Reference proteome</keyword>
<feature type="region of interest" description="Disordered" evidence="2">
    <location>
        <begin position="74"/>
        <end position="104"/>
    </location>
</feature>
<proteinExistence type="predicted"/>
<sequence>MAAPGSSQIILQTVQNSFVRLNIEGAGPTVLKKVVDEFQDFIKSRFPEGGISFVQNGEHVVRRENTSINHGIEQRVPGAYESDPPLPPLDGYLSGSGPDTDMTSPPPDRLYPHIPTEVAAAQDGGSVVATLTLTVDELAAENERLKKSLEEATADTAALTSKLNDTMHERDDLSRQRQTNMLKIRRLNDMIIKNSQNSDEPLDDEVLQDMYKVRNMTTDVIKRFYPGNATFRPDIAQELEKRFNNHYYSQFYQQQLRPDKNPERRRRLLISLVFLELQTLFFGPHARRFGLPEHMEGSFQELERIIEASTKVPAEESVEWRARTVSYAGRLDLDYRETIEKCATRLSIILGPMNLQGEEKHGNPDKKQIAVISNALSNALRELCTASLKLALRFRSSKTKYEFKVYPNNTGLPACEEGVVKMLNSEGPISKPMDPNKLRIFCTLFGALVKTRPSVSGQASDPVVLEAGHVIVYEPLPRGPPQ</sequence>
<reference evidence="3 4" key="1">
    <citation type="submission" date="2016-03" db="EMBL/GenBank/DDBJ databases">
        <authorList>
            <person name="Ploux O."/>
        </authorList>
    </citation>
    <scope>NUCLEOTIDE SEQUENCE [LARGE SCALE GENOMIC DNA]</scope>
    <source>
        <strain evidence="3 4">UAMH 11012</strain>
    </source>
</reference>
<feature type="coiled-coil region" evidence="1">
    <location>
        <begin position="128"/>
        <end position="162"/>
    </location>
</feature>
<evidence type="ECO:0000256" key="1">
    <source>
        <dbReference type="SAM" id="Coils"/>
    </source>
</evidence>
<evidence type="ECO:0000256" key="2">
    <source>
        <dbReference type="SAM" id="MobiDB-lite"/>
    </source>
</evidence>
<evidence type="ECO:0000313" key="4">
    <source>
        <dbReference type="Proteomes" id="UP000184330"/>
    </source>
</evidence>
<keyword evidence="1" id="KW-0175">Coiled coil</keyword>
<dbReference type="OrthoDB" id="10465328at2759"/>
<protein>
    <submittedName>
        <fullName evidence="3">Uncharacterized protein</fullName>
    </submittedName>
</protein>
<dbReference type="AlphaFoldDB" id="A0A1L7XMV5"/>